<evidence type="ECO:0000313" key="1">
    <source>
        <dbReference type="EMBL" id="CAG5122003.1"/>
    </source>
</evidence>
<dbReference type="Proteomes" id="UP000678393">
    <property type="component" value="Unassembled WGS sequence"/>
</dbReference>
<sequence length="139" mass="14792">KNLSFLHALNQHDLDENSVESIVADIDNVLNTDENDIDEETMSADNDVEHALQWSDSHLIVSGGATAAVAGVSAACGGSTNTGVECRISKGSNNLSQPPSSQKKDEEASLLQFLEQHSSDKSNTWSGLQESLNLHLGST</sequence>
<dbReference type="AlphaFoldDB" id="A0A8S3YXY3"/>
<protein>
    <submittedName>
        <fullName evidence="1">Uncharacterized protein</fullName>
    </submittedName>
</protein>
<name>A0A8S3YXY3_9EUPU</name>
<dbReference type="EMBL" id="CAJHNH020001207">
    <property type="protein sequence ID" value="CAG5122003.1"/>
    <property type="molecule type" value="Genomic_DNA"/>
</dbReference>
<organism evidence="1 2">
    <name type="scientific">Candidula unifasciata</name>
    <dbReference type="NCBI Taxonomy" id="100452"/>
    <lineage>
        <taxon>Eukaryota</taxon>
        <taxon>Metazoa</taxon>
        <taxon>Spiralia</taxon>
        <taxon>Lophotrochozoa</taxon>
        <taxon>Mollusca</taxon>
        <taxon>Gastropoda</taxon>
        <taxon>Heterobranchia</taxon>
        <taxon>Euthyneura</taxon>
        <taxon>Panpulmonata</taxon>
        <taxon>Eupulmonata</taxon>
        <taxon>Stylommatophora</taxon>
        <taxon>Helicina</taxon>
        <taxon>Helicoidea</taxon>
        <taxon>Geomitridae</taxon>
        <taxon>Candidula</taxon>
    </lineage>
</organism>
<evidence type="ECO:0000313" key="2">
    <source>
        <dbReference type="Proteomes" id="UP000678393"/>
    </source>
</evidence>
<reference evidence="1" key="1">
    <citation type="submission" date="2021-04" db="EMBL/GenBank/DDBJ databases">
        <authorList>
            <consortium name="Molecular Ecology Group"/>
        </authorList>
    </citation>
    <scope>NUCLEOTIDE SEQUENCE</scope>
</reference>
<keyword evidence="2" id="KW-1185">Reference proteome</keyword>
<proteinExistence type="predicted"/>
<gene>
    <name evidence="1" type="ORF">CUNI_LOCUS7561</name>
</gene>
<accession>A0A8S3YXY3</accession>
<feature type="non-terminal residue" evidence="1">
    <location>
        <position position="139"/>
    </location>
</feature>
<comment type="caution">
    <text evidence="1">The sequence shown here is derived from an EMBL/GenBank/DDBJ whole genome shotgun (WGS) entry which is preliminary data.</text>
</comment>
<feature type="non-terminal residue" evidence="1">
    <location>
        <position position="1"/>
    </location>
</feature>